<feature type="compositionally biased region" description="Basic and acidic residues" evidence="1">
    <location>
        <begin position="64"/>
        <end position="93"/>
    </location>
</feature>
<name>A0A6J4L5I4_9ACTN</name>
<protein>
    <submittedName>
        <fullName evidence="2">Crotonyl-CoA carboxylase/reductase, ethylmalonyl-CoA producing</fullName>
    </submittedName>
</protein>
<feature type="non-terminal residue" evidence="2">
    <location>
        <position position="441"/>
    </location>
</feature>
<feature type="compositionally biased region" description="Basic and acidic residues" evidence="1">
    <location>
        <begin position="214"/>
        <end position="231"/>
    </location>
</feature>
<feature type="region of interest" description="Disordered" evidence="1">
    <location>
        <begin position="370"/>
        <end position="441"/>
    </location>
</feature>
<feature type="compositionally biased region" description="Basic and acidic residues" evidence="1">
    <location>
        <begin position="252"/>
        <end position="268"/>
    </location>
</feature>
<feature type="non-terminal residue" evidence="2">
    <location>
        <position position="1"/>
    </location>
</feature>
<feature type="region of interest" description="Disordered" evidence="1">
    <location>
        <begin position="296"/>
        <end position="323"/>
    </location>
</feature>
<feature type="compositionally biased region" description="Pro residues" evidence="1">
    <location>
        <begin position="431"/>
        <end position="441"/>
    </location>
</feature>
<feature type="compositionally biased region" description="Basic residues" evidence="1">
    <location>
        <begin position="1"/>
        <end position="20"/>
    </location>
</feature>
<reference evidence="2" key="1">
    <citation type="submission" date="2020-02" db="EMBL/GenBank/DDBJ databases">
        <authorList>
            <person name="Meier V. D."/>
        </authorList>
    </citation>
    <scope>NUCLEOTIDE SEQUENCE</scope>
    <source>
        <strain evidence="2">AVDCRST_MAG24</strain>
    </source>
</reference>
<feature type="compositionally biased region" description="Basic residues" evidence="1">
    <location>
        <begin position="232"/>
        <end position="251"/>
    </location>
</feature>
<dbReference type="EMBL" id="CADCUF010000059">
    <property type="protein sequence ID" value="CAA9323454.1"/>
    <property type="molecule type" value="Genomic_DNA"/>
</dbReference>
<dbReference type="AlphaFoldDB" id="A0A6J4L5I4"/>
<evidence type="ECO:0000313" key="2">
    <source>
        <dbReference type="EMBL" id="CAA9323454.1"/>
    </source>
</evidence>
<proteinExistence type="predicted"/>
<accession>A0A6J4L5I4</accession>
<gene>
    <name evidence="2" type="ORF">AVDCRST_MAG24-453</name>
</gene>
<feature type="compositionally biased region" description="Basic residues" evidence="1">
    <location>
        <begin position="298"/>
        <end position="315"/>
    </location>
</feature>
<evidence type="ECO:0000256" key="1">
    <source>
        <dbReference type="SAM" id="MobiDB-lite"/>
    </source>
</evidence>
<organism evidence="2">
    <name type="scientific">uncultured Nocardioidaceae bacterium</name>
    <dbReference type="NCBI Taxonomy" id="253824"/>
    <lineage>
        <taxon>Bacteria</taxon>
        <taxon>Bacillati</taxon>
        <taxon>Actinomycetota</taxon>
        <taxon>Actinomycetes</taxon>
        <taxon>Propionibacteriales</taxon>
        <taxon>Nocardioidaceae</taxon>
        <taxon>environmental samples</taxon>
    </lineage>
</organism>
<feature type="compositionally biased region" description="Low complexity" evidence="1">
    <location>
        <begin position="406"/>
        <end position="420"/>
    </location>
</feature>
<feature type="region of interest" description="Disordered" evidence="1">
    <location>
        <begin position="1"/>
        <end position="280"/>
    </location>
</feature>
<feature type="compositionally biased region" description="Low complexity" evidence="1">
    <location>
        <begin position="108"/>
        <end position="121"/>
    </location>
</feature>
<sequence length="441" mass="49054">ARDPRRRPRRGRRRPGRHQGPRALPRGGRPQGRGRDVRGDGLPRQGPPPQPARRRGRHAGARPGRGDRRGDGLVGELQHRLDLDLRAGVDVRLPRAVRPAQRPDRAARPAVPRRGVGPVGRRAGRRPGREQVAPGRQGRRALPVGRAGGPAGPRRHDDGPAAAHLGLRDQLRRARRARAREDQPAHAQARPPDVGGGGGARPGELHRLPPAGQQERRGDEAGRHRPHLGRERRPRVVRHAVRPERRRRARLRREQPGESRDRAPDGRRAGHRPQRRGLPLLEGRARAGPEGVAALRQAHPRADRRRRHRHRVRAPRPRDVRRVGLRDEEGRRHHHLRLHERLHAHLRQPLPVDAAQADRRLALRELQGELGGQPAHQPRPGPPDAVADLPAGGDRAGDVRRPRQPAPGQGRGPVPRTVRGPGRRARGRGVPRPPPRGDQPL</sequence>